<dbReference type="OrthoDB" id="978759at2"/>
<accession>A0A1G1TBC5</accession>
<organism evidence="4 5">
    <name type="scientific">Hymenobacter glacialis</name>
    <dbReference type="NCBI Taxonomy" id="1908236"/>
    <lineage>
        <taxon>Bacteria</taxon>
        <taxon>Pseudomonadati</taxon>
        <taxon>Bacteroidota</taxon>
        <taxon>Cytophagia</taxon>
        <taxon>Cytophagales</taxon>
        <taxon>Hymenobacteraceae</taxon>
        <taxon>Hymenobacter</taxon>
    </lineage>
</organism>
<feature type="region of interest" description="Disordered" evidence="1">
    <location>
        <begin position="1"/>
        <end position="20"/>
    </location>
</feature>
<dbReference type="Proteomes" id="UP000177791">
    <property type="component" value="Unassembled WGS sequence"/>
</dbReference>
<keyword evidence="2" id="KW-0812">Transmembrane</keyword>
<evidence type="ECO:0000313" key="4">
    <source>
        <dbReference type="EMBL" id="OGX88178.1"/>
    </source>
</evidence>
<reference evidence="4 5" key="1">
    <citation type="submission" date="2016-08" db="EMBL/GenBank/DDBJ databases">
        <title>Hymenobacter coccineus sp. nov., Hymenobacter lapidarius sp. nov. and Hymenobacter glacialis sp. nov., isolated from Antarctic soil.</title>
        <authorList>
            <person name="Sedlacek I."/>
            <person name="Kralova S."/>
            <person name="Kyrova K."/>
            <person name="Maslanova I."/>
            <person name="Stankova E."/>
            <person name="Vrbovska V."/>
            <person name="Nemec M."/>
            <person name="Bartak M."/>
            <person name="Svec P."/>
            <person name="Busse H.-J."/>
            <person name="Pantucek R."/>
        </authorList>
    </citation>
    <scope>NUCLEOTIDE SEQUENCE [LARGE SCALE GENOMIC DNA]</scope>
    <source>
        <strain evidence="4 5">CCM 8648</strain>
    </source>
</reference>
<sequence>MPSSAIPPVSENPEGAAPAPPASWWRRRVVAPLLNVLRQGLSPEQLALTVALGVVIGAIPLMGAITTVATLAALRLRLNVAALQLISHLMTPLQLLIIIPLLRQGARLMGNTQENELTLERIRYLFANDWRGALQLLWRAEVGAMVIWLLGSIPVVALLYFALRPVFRRMAKRRALRQQSQ</sequence>
<feature type="transmembrane region" description="Helical" evidence="2">
    <location>
        <begin position="46"/>
        <end position="74"/>
    </location>
</feature>
<name>A0A1G1TBC5_9BACT</name>
<evidence type="ECO:0000256" key="1">
    <source>
        <dbReference type="SAM" id="MobiDB-lite"/>
    </source>
</evidence>
<dbReference type="EMBL" id="MDZC01000021">
    <property type="protein sequence ID" value="OGX88178.1"/>
    <property type="molecule type" value="Genomic_DNA"/>
</dbReference>
<evidence type="ECO:0000259" key="3">
    <source>
        <dbReference type="Pfam" id="PF09835"/>
    </source>
</evidence>
<keyword evidence="2" id="KW-1133">Transmembrane helix</keyword>
<feature type="transmembrane region" description="Helical" evidence="2">
    <location>
        <begin position="142"/>
        <end position="163"/>
    </location>
</feature>
<keyword evidence="2" id="KW-0472">Membrane</keyword>
<dbReference type="RefSeq" id="WP_070732624.1">
    <property type="nucleotide sequence ID" value="NZ_MDZC01000021.1"/>
</dbReference>
<comment type="caution">
    <text evidence="4">The sequence shown here is derived from an EMBL/GenBank/DDBJ whole genome shotgun (WGS) entry which is preliminary data.</text>
</comment>
<evidence type="ECO:0000256" key="2">
    <source>
        <dbReference type="SAM" id="Phobius"/>
    </source>
</evidence>
<dbReference type="InterPro" id="IPR018639">
    <property type="entry name" value="DUF2062"/>
</dbReference>
<evidence type="ECO:0000313" key="5">
    <source>
        <dbReference type="Proteomes" id="UP000177791"/>
    </source>
</evidence>
<gene>
    <name evidence="4" type="ORF">BEN48_10150</name>
</gene>
<proteinExistence type="predicted"/>
<feature type="domain" description="DUF2062" evidence="3">
    <location>
        <begin position="32"/>
        <end position="174"/>
    </location>
</feature>
<dbReference type="PANTHER" id="PTHR35102:SF1">
    <property type="entry name" value="E3 UBIQUITIN-PROTEIN LIGASE"/>
    <property type="match status" value="1"/>
</dbReference>
<dbReference type="PANTHER" id="PTHR35102">
    <property type="entry name" value="E3 UBIQUITIN-PROTEIN LIGASE"/>
    <property type="match status" value="1"/>
</dbReference>
<keyword evidence="5" id="KW-1185">Reference proteome</keyword>
<dbReference type="STRING" id="1908236.BEN48_10150"/>
<protein>
    <recommendedName>
        <fullName evidence="3">DUF2062 domain-containing protein</fullName>
    </recommendedName>
</protein>
<dbReference type="AlphaFoldDB" id="A0A1G1TBC5"/>
<feature type="transmembrane region" description="Helical" evidence="2">
    <location>
        <begin position="81"/>
        <end position="102"/>
    </location>
</feature>
<dbReference type="Pfam" id="PF09835">
    <property type="entry name" value="DUF2062"/>
    <property type="match status" value="1"/>
</dbReference>